<protein>
    <recommendedName>
        <fullName evidence="1">Carboxymuconolactone decarboxylase-like domain-containing protein</fullName>
    </recommendedName>
</protein>
<dbReference type="Gene3D" id="1.20.1290.10">
    <property type="entry name" value="AhpD-like"/>
    <property type="match status" value="1"/>
</dbReference>
<sequence>MDDVERLRRFCVDDASLADGSEAPWSEALDGRTIALIRIGALIASSAPAASMRSAVDEAVAAGVTIHEMVAVLDGMVGVVGLPRAVAAAPRIAAALGYGDDLVPDPFL</sequence>
<dbReference type="EMBL" id="BAABKZ010000002">
    <property type="protein sequence ID" value="GAA5092829.1"/>
    <property type="molecule type" value="Genomic_DNA"/>
</dbReference>
<feature type="domain" description="Carboxymuconolactone decarboxylase-like" evidence="1">
    <location>
        <begin position="25"/>
        <end position="89"/>
    </location>
</feature>
<proteinExistence type="predicted"/>
<comment type="caution">
    <text evidence="2">The sequence shown here is derived from an EMBL/GenBank/DDBJ whole genome shotgun (WGS) entry which is preliminary data.</text>
</comment>
<organism evidence="2 3">
    <name type="scientific">Microbacterium yannicii</name>
    <dbReference type="NCBI Taxonomy" id="671622"/>
    <lineage>
        <taxon>Bacteria</taxon>
        <taxon>Bacillati</taxon>
        <taxon>Actinomycetota</taxon>
        <taxon>Actinomycetes</taxon>
        <taxon>Micrococcales</taxon>
        <taxon>Microbacteriaceae</taxon>
        <taxon>Microbacterium</taxon>
    </lineage>
</organism>
<dbReference type="RefSeq" id="WP_194414643.1">
    <property type="nucleotide sequence ID" value="NZ_BAABKZ010000002.1"/>
</dbReference>
<accession>A0ABP9M8N1</accession>
<dbReference type="InterPro" id="IPR029032">
    <property type="entry name" value="AhpD-like"/>
</dbReference>
<keyword evidence="3" id="KW-1185">Reference proteome</keyword>
<evidence type="ECO:0000313" key="2">
    <source>
        <dbReference type="EMBL" id="GAA5092829.1"/>
    </source>
</evidence>
<gene>
    <name evidence="2" type="ORF">GCM10025760_22070</name>
</gene>
<dbReference type="SUPFAM" id="SSF69118">
    <property type="entry name" value="AhpD-like"/>
    <property type="match status" value="1"/>
</dbReference>
<dbReference type="Pfam" id="PF02627">
    <property type="entry name" value="CMD"/>
    <property type="match status" value="1"/>
</dbReference>
<evidence type="ECO:0000259" key="1">
    <source>
        <dbReference type="Pfam" id="PF02627"/>
    </source>
</evidence>
<dbReference type="InterPro" id="IPR003779">
    <property type="entry name" value="CMD-like"/>
</dbReference>
<evidence type="ECO:0000313" key="3">
    <source>
        <dbReference type="Proteomes" id="UP001501407"/>
    </source>
</evidence>
<reference evidence="3" key="1">
    <citation type="journal article" date="2019" name="Int. J. Syst. Evol. Microbiol.">
        <title>The Global Catalogue of Microorganisms (GCM) 10K type strain sequencing project: providing services to taxonomists for standard genome sequencing and annotation.</title>
        <authorList>
            <consortium name="The Broad Institute Genomics Platform"/>
            <consortium name="The Broad Institute Genome Sequencing Center for Infectious Disease"/>
            <person name="Wu L."/>
            <person name="Ma J."/>
        </authorList>
    </citation>
    <scope>NUCLEOTIDE SEQUENCE [LARGE SCALE GENOMIC DNA]</scope>
    <source>
        <strain evidence="3">JCM 18959</strain>
    </source>
</reference>
<name>A0ABP9M8N1_9MICO</name>
<dbReference type="Proteomes" id="UP001501407">
    <property type="component" value="Unassembled WGS sequence"/>
</dbReference>